<keyword evidence="2" id="KW-1185">Reference proteome</keyword>
<gene>
    <name evidence="1" type="ORF">Poly59_30620</name>
</gene>
<evidence type="ECO:0000313" key="2">
    <source>
        <dbReference type="Proteomes" id="UP000317977"/>
    </source>
</evidence>
<reference evidence="1 2" key="1">
    <citation type="submission" date="2019-02" db="EMBL/GenBank/DDBJ databases">
        <title>Deep-cultivation of Planctomycetes and their phenomic and genomic characterization uncovers novel biology.</title>
        <authorList>
            <person name="Wiegand S."/>
            <person name="Jogler M."/>
            <person name="Boedeker C."/>
            <person name="Pinto D."/>
            <person name="Vollmers J."/>
            <person name="Rivas-Marin E."/>
            <person name="Kohn T."/>
            <person name="Peeters S.H."/>
            <person name="Heuer A."/>
            <person name="Rast P."/>
            <person name="Oberbeckmann S."/>
            <person name="Bunk B."/>
            <person name="Jeske O."/>
            <person name="Meyerdierks A."/>
            <person name="Storesund J.E."/>
            <person name="Kallscheuer N."/>
            <person name="Luecker S."/>
            <person name="Lage O.M."/>
            <person name="Pohl T."/>
            <person name="Merkel B.J."/>
            <person name="Hornburger P."/>
            <person name="Mueller R.-W."/>
            <person name="Bruemmer F."/>
            <person name="Labrenz M."/>
            <person name="Spormann A.M."/>
            <person name="Op Den Camp H."/>
            <person name="Overmann J."/>
            <person name="Amann R."/>
            <person name="Jetten M.S.M."/>
            <person name="Mascher T."/>
            <person name="Medema M.H."/>
            <person name="Devos D.P."/>
            <person name="Kaster A.-K."/>
            <person name="Ovreas L."/>
            <person name="Rohde M."/>
            <person name="Galperin M.Y."/>
            <person name="Jogler C."/>
        </authorList>
    </citation>
    <scope>NUCLEOTIDE SEQUENCE [LARGE SCALE GENOMIC DNA]</scope>
    <source>
        <strain evidence="1 2">Poly59</strain>
    </source>
</reference>
<dbReference type="Proteomes" id="UP000317977">
    <property type="component" value="Unassembled WGS sequence"/>
</dbReference>
<accession>A0A5C6ET08</accession>
<name>A0A5C6ET08_9BACT</name>
<dbReference type="AlphaFoldDB" id="A0A5C6ET08"/>
<organism evidence="1 2">
    <name type="scientific">Rubripirellula reticaptiva</name>
    <dbReference type="NCBI Taxonomy" id="2528013"/>
    <lineage>
        <taxon>Bacteria</taxon>
        <taxon>Pseudomonadati</taxon>
        <taxon>Planctomycetota</taxon>
        <taxon>Planctomycetia</taxon>
        <taxon>Pirellulales</taxon>
        <taxon>Pirellulaceae</taxon>
        <taxon>Rubripirellula</taxon>
    </lineage>
</organism>
<sequence>MLISELIEQLERQKNEHGDVQVTCTGTGKPDCDHSVPLPNVYETTVENLEVRMEESHPSRSGKLGTRVRVWL</sequence>
<dbReference type="EMBL" id="SJPX01000003">
    <property type="protein sequence ID" value="TWU51470.1"/>
    <property type="molecule type" value="Genomic_DNA"/>
</dbReference>
<protein>
    <submittedName>
        <fullName evidence="1">Uncharacterized protein</fullName>
    </submittedName>
</protein>
<proteinExistence type="predicted"/>
<evidence type="ECO:0000313" key="1">
    <source>
        <dbReference type="EMBL" id="TWU51470.1"/>
    </source>
</evidence>
<comment type="caution">
    <text evidence="1">The sequence shown here is derived from an EMBL/GenBank/DDBJ whole genome shotgun (WGS) entry which is preliminary data.</text>
</comment>